<dbReference type="PANTHER" id="PTHR34825">
    <property type="entry name" value="CONSERVED PROTEIN, WITH A WEAK D-GALACTARATE DEHYDRATASE/ALTRONATE HYDROLASE DOMAIN"/>
    <property type="match status" value="1"/>
</dbReference>
<accession>A0A662ZB53</accession>
<evidence type="ECO:0000313" key="2">
    <source>
        <dbReference type="EMBL" id="SFJ90774.1"/>
    </source>
</evidence>
<proteinExistence type="predicted"/>
<dbReference type="Pfam" id="PF08011">
    <property type="entry name" value="PDDEXK_9"/>
    <property type="match status" value="1"/>
</dbReference>
<protein>
    <submittedName>
        <fullName evidence="2">PD-(D/E)XK nuclease superfamily protein</fullName>
    </submittedName>
</protein>
<dbReference type="InterPro" id="IPR018631">
    <property type="entry name" value="AAA-ATPase-like_dom"/>
</dbReference>
<dbReference type="AlphaFoldDB" id="A0A662ZB53"/>
<keyword evidence="3" id="KW-1185">Reference proteome</keyword>
<dbReference type="InterPro" id="IPR012547">
    <property type="entry name" value="PDDEXK_9"/>
</dbReference>
<dbReference type="Proteomes" id="UP000243374">
    <property type="component" value="Unassembled WGS sequence"/>
</dbReference>
<gene>
    <name evidence="2" type="ORF">SAMN04487865_100710</name>
</gene>
<dbReference type="PANTHER" id="PTHR34825:SF1">
    <property type="entry name" value="AAA-ATPASE-LIKE DOMAIN-CONTAINING PROTEIN"/>
    <property type="match status" value="1"/>
</dbReference>
<evidence type="ECO:0000259" key="1">
    <source>
        <dbReference type="Pfam" id="PF09820"/>
    </source>
</evidence>
<name>A0A662ZB53_9GAMM</name>
<dbReference type="SUPFAM" id="SSF52540">
    <property type="entry name" value="P-loop containing nucleoside triphosphate hydrolases"/>
    <property type="match status" value="1"/>
</dbReference>
<dbReference type="OrthoDB" id="9808684at2"/>
<dbReference type="EMBL" id="FOSF01000007">
    <property type="protein sequence ID" value="SFJ90774.1"/>
    <property type="molecule type" value="Genomic_DNA"/>
</dbReference>
<evidence type="ECO:0000313" key="3">
    <source>
        <dbReference type="Proteomes" id="UP000243374"/>
    </source>
</evidence>
<sequence length="539" mass="62412">MQNPERLPTSNNRFEDLRNSNQIYVDHTDLLYEAVRFKRPAFLSRPRRFGKSLLVSTLESLFSKGTEFFHGLKIEKLWEESEKGRTYKVIHLDFSSLTYSDKNEFDFRLSERLKDIILTQQIKVREILPSDDAGTILYKIVSDNPAQTVLLIDEYDYPLTHSLENKELFESYRQYLQGFFGAIKGVTGDMRFIFITGVGRFAKTSVFSQLNNLRDLGLESKFAPLLGYTDDDMHQYFDEYVENAAKTLNISKEECYSQIKSHYDGYRFHVDNETTLHSPWSVLNFLSAPEVGFKNFWYETGGAYPTLISKYIRNIQKTPLESILKIKCGPQTINQFYDYFDVTPLSILYQTGYLTIRTEANDLGGQSIFLVPPNLEVHSSLVQLYYRDVRKDSLDDDTFYDFSSALRSNFNNLDYKALIKVFSAALNTFGYDDNEAFKSEHYCRDIVYFTLTLSGINAQREVISADGRADLVVELTDKRFVFEFKLAKTKSSEDKLLKEAENQIVDKRYGEILPLKDLIRIPVVISSENKAIALWKVVE</sequence>
<dbReference type="InterPro" id="IPR027417">
    <property type="entry name" value="P-loop_NTPase"/>
</dbReference>
<reference evidence="2 3" key="1">
    <citation type="submission" date="2016-10" db="EMBL/GenBank/DDBJ databases">
        <authorList>
            <person name="Varghese N."/>
            <person name="Submissions S."/>
        </authorList>
    </citation>
    <scope>NUCLEOTIDE SEQUENCE [LARGE SCALE GENOMIC DNA]</scope>
    <source>
        <strain evidence="2 3">22B</strain>
    </source>
</reference>
<dbReference type="RefSeq" id="WP_074839354.1">
    <property type="nucleotide sequence ID" value="NZ_CP047056.1"/>
</dbReference>
<dbReference type="Pfam" id="PF09820">
    <property type="entry name" value="AAA-ATPase_like"/>
    <property type="match status" value="1"/>
</dbReference>
<feature type="domain" description="AAA-ATPase-like" evidence="1">
    <location>
        <begin position="12"/>
        <end position="207"/>
    </location>
</feature>
<organism evidence="2 3">
    <name type="scientific">Succinivibrio dextrinosolvens</name>
    <dbReference type="NCBI Taxonomy" id="83771"/>
    <lineage>
        <taxon>Bacteria</taxon>
        <taxon>Pseudomonadati</taxon>
        <taxon>Pseudomonadota</taxon>
        <taxon>Gammaproteobacteria</taxon>
        <taxon>Aeromonadales</taxon>
        <taxon>Succinivibrionaceae</taxon>
        <taxon>Succinivibrio</taxon>
    </lineage>
</organism>